<proteinExistence type="predicted"/>
<evidence type="ECO:0000256" key="1">
    <source>
        <dbReference type="SAM" id="MobiDB-lite"/>
    </source>
</evidence>
<accession>A0A8C3HSF3</accession>
<evidence type="ECO:0000256" key="2">
    <source>
        <dbReference type="SAM" id="Phobius"/>
    </source>
</evidence>
<name>A0A8C3HSF3_CHRPI</name>
<keyword evidence="4" id="KW-1185">Reference proteome</keyword>
<keyword evidence="2" id="KW-0812">Transmembrane</keyword>
<organism evidence="3 4">
    <name type="scientific">Chrysemys picta bellii</name>
    <name type="common">Western painted turtle</name>
    <name type="synonym">Emys bellii</name>
    <dbReference type="NCBI Taxonomy" id="8478"/>
    <lineage>
        <taxon>Eukaryota</taxon>
        <taxon>Metazoa</taxon>
        <taxon>Chordata</taxon>
        <taxon>Craniata</taxon>
        <taxon>Vertebrata</taxon>
        <taxon>Euteleostomi</taxon>
        <taxon>Archelosauria</taxon>
        <taxon>Testudinata</taxon>
        <taxon>Testudines</taxon>
        <taxon>Cryptodira</taxon>
        <taxon>Durocryptodira</taxon>
        <taxon>Testudinoidea</taxon>
        <taxon>Emydidae</taxon>
        <taxon>Chrysemys</taxon>
    </lineage>
</organism>
<protein>
    <submittedName>
        <fullName evidence="3">Uncharacterized protein</fullName>
    </submittedName>
</protein>
<feature type="compositionally biased region" description="Gly residues" evidence="1">
    <location>
        <begin position="46"/>
        <end position="55"/>
    </location>
</feature>
<evidence type="ECO:0000313" key="4">
    <source>
        <dbReference type="Proteomes" id="UP000694380"/>
    </source>
</evidence>
<reference evidence="3" key="1">
    <citation type="submission" date="2025-08" db="UniProtKB">
        <authorList>
            <consortium name="Ensembl"/>
        </authorList>
    </citation>
    <scope>IDENTIFICATION</scope>
</reference>
<reference evidence="3" key="2">
    <citation type="submission" date="2025-09" db="UniProtKB">
        <authorList>
            <consortium name="Ensembl"/>
        </authorList>
    </citation>
    <scope>IDENTIFICATION</scope>
</reference>
<evidence type="ECO:0000313" key="3">
    <source>
        <dbReference type="Ensembl" id="ENSCPBP00000022485.1"/>
    </source>
</evidence>
<dbReference type="AlphaFoldDB" id="A0A8C3HSF3"/>
<feature type="region of interest" description="Disordered" evidence="1">
    <location>
        <begin position="31"/>
        <end position="71"/>
    </location>
</feature>
<keyword evidence="2" id="KW-1133">Transmembrane helix</keyword>
<sequence length="209" mass="22731">MGGPGEKRRGGRRLGASAAYLRERLRFAGLSAAGRPAENGPAQRTRGGGGGGGGARPPREEEEEEGGRGCSPPLALPRCIFHGNMAMPAQPRRAAPLGPLLLLLLLAAPAAHCYSFPQHYTMQYWTRRLEQEIDGVMRLFGGVQQLRGIYNDNRNLFEVKENVPKKLVEKVSGDIESLLAKKVQALKVRGCLVHWSLVVCLGSARRDDP</sequence>
<dbReference type="Proteomes" id="UP000694380">
    <property type="component" value="Unplaced"/>
</dbReference>
<dbReference type="GeneTree" id="ENSGT00940000156238"/>
<keyword evidence="2" id="KW-0472">Membrane</keyword>
<feature type="transmembrane region" description="Helical" evidence="2">
    <location>
        <begin position="94"/>
        <end position="112"/>
    </location>
</feature>
<dbReference type="Ensembl" id="ENSCPBT00000026473.1">
    <property type="protein sequence ID" value="ENSCPBP00000022485.1"/>
    <property type="gene ID" value="ENSCPBG00000016062.1"/>
</dbReference>